<evidence type="ECO:0000313" key="3">
    <source>
        <dbReference type="EMBL" id="TGL58257.1"/>
    </source>
</evidence>
<keyword evidence="4" id="KW-1185">Reference proteome</keyword>
<dbReference type="SUPFAM" id="SSF63411">
    <property type="entry name" value="LuxS/MPP-like metallohydrolase"/>
    <property type="match status" value="1"/>
</dbReference>
<evidence type="ECO:0000313" key="4">
    <source>
        <dbReference type="Proteomes" id="UP000297693"/>
    </source>
</evidence>
<dbReference type="InterPro" id="IPR011249">
    <property type="entry name" value="Metalloenz_LuxS/M16"/>
</dbReference>
<organism evidence="3 4">
    <name type="scientific">Leptospira ognonensis</name>
    <dbReference type="NCBI Taxonomy" id="2484945"/>
    <lineage>
        <taxon>Bacteria</taxon>
        <taxon>Pseudomonadati</taxon>
        <taxon>Spirochaetota</taxon>
        <taxon>Spirochaetia</taxon>
        <taxon>Leptospirales</taxon>
        <taxon>Leptospiraceae</taxon>
        <taxon>Leptospira</taxon>
    </lineage>
</organism>
<keyword evidence="1" id="KW-0732">Signal</keyword>
<feature type="non-terminal residue" evidence="3">
    <location>
        <position position="148"/>
    </location>
</feature>
<dbReference type="Pfam" id="PF00675">
    <property type="entry name" value="Peptidase_M16"/>
    <property type="match status" value="1"/>
</dbReference>
<dbReference type="Proteomes" id="UP000297693">
    <property type="component" value="Unassembled WGS sequence"/>
</dbReference>
<dbReference type="RefSeq" id="WP_167883626.1">
    <property type="nucleotide sequence ID" value="NZ_RQGD01000034.1"/>
</dbReference>
<evidence type="ECO:0000256" key="1">
    <source>
        <dbReference type="SAM" id="SignalP"/>
    </source>
</evidence>
<accession>A0A4R9JYD5</accession>
<reference evidence="3" key="1">
    <citation type="journal article" date="2019" name="PLoS Negl. Trop. Dis.">
        <title>Revisiting the worldwide diversity of Leptospira species in the environment.</title>
        <authorList>
            <person name="Vincent A.T."/>
            <person name="Schiettekatte O."/>
            <person name="Bourhy P."/>
            <person name="Veyrier F.J."/>
            <person name="Picardeau M."/>
        </authorList>
    </citation>
    <scope>NUCLEOTIDE SEQUENCE [LARGE SCALE GENOMIC DNA]</scope>
    <source>
        <strain evidence="3">201702476</strain>
    </source>
</reference>
<sequence length="148" mass="17212">MNILKKSVFILASVFTLALSAYEMGDFVREVKIKPMDFSFPQVQKEMLSDGTEILALPSSEFPIVFAEFHIYYGRKNIGKRKTEIIRLLEDSWEFSGTKSYPKDKLLQEFEKLGATFSLSLDYEKTIISLSYLKKDEKRVIELLTSFW</sequence>
<feature type="chain" id="PRO_5020915784" evidence="1">
    <location>
        <begin position="22"/>
        <end position="148"/>
    </location>
</feature>
<dbReference type="EMBL" id="RQGD01000034">
    <property type="protein sequence ID" value="TGL58257.1"/>
    <property type="molecule type" value="Genomic_DNA"/>
</dbReference>
<evidence type="ECO:0000259" key="2">
    <source>
        <dbReference type="Pfam" id="PF00675"/>
    </source>
</evidence>
<dbReference type="Gene3D" id="3.30.830.10">
    <property type="entry name" value="Metalloenzyme, LuxS/M16 peptidase-like"/>
    <property type="match status" value="1"/>
</dbReference>
<dbReference type="InterPro" id="IPR011765">
    <property type="entry name" value="Pept_M16_N"/>
</dbReference>
<dbReference type="GO" id="GO:0046872">
    <property type="term" value="F:metal ion binding"/>
    <property type="evidence" value="ECO:0007669"/>
    <property type="project" value="InterPro"/>
</dbReference>
<protein>
    <submittedName>
        <fullName evidence="3">Insulinase family protein</fullName>
    </submittedName>
</protein>
<dbReference type="AlphaFoldDB" id="A0A4R9JYD5"/>
<comment type="caution">
    <text evidence="3">The sequence shown here is derived from an EMBL/GenBank/DDBJ whole genome shotgun (WGS) entry which is preliminary data.</text>
</comment>
<feature type="signal peptide" evidence="1">
    <location>
        <begin position="1"/>
        <end position="21"/>
    </location>
</feature>
<name>A0A4R9JYD5_9LEPT</name>
<feature type="domain" description="Peptidase M16 N-terminal" evidence="2">
    <location>
        <begin position="95"/>
        <end position="147"/>
    </location>
</feature>
<gene>
    <name evidence="3" type="ORF">EHQ58_12870</name>
</gene>
<proteinExistence type="predicted"/>